<reference evidence="4" key="1">
    <citation type="journal article" date="2018" name="Gigascience">
        <title>Genome assembly of the Pink Ipe (Handroanthus impetiginosus, Bignoniaceae), a highly valued, ecologically keystone Neotropical timber forest tree.</title>
        <authorList>
            <person name="Silva-Junior O.B."/>
            <person name="Grattapaglia D."/>
            <person name="Novaes E."/>
            <person name="Collevatti R.G."/>
        </authorList>
    </citation>
    <scope>NUCLEOTIDE SEQUENCE [LARGE SCALE GENOMIC DNA]</scope>
    <source>
        <strain evidence="4">cv. UFG-1</strain>
    </source>
</reference>
<gene>
    <name evidence="3" type="ORF">CDL12_00440</name>
</gene>
<organism evidence="3 4">
    <name type="scientific">Handroanthus impetiginosus</name>
    <dbReference type="NCBI Taxonomy" id="429701"/>
    <lineage>
        <taxon>Eukaryota</taxon>
        <taxon>Viridiplantae</taxon>
        <taxon>Streptophyta</taxon>
        <taxon>Embryophyta</taxon>
        <taxon>Tracheophyta</taxon>
        <taxon>Spermatophyta</taxon>
        <taxon>Magnoliopsida</taxon>
        <taxon>eudicotyledons</taxon>
        <taxon>Gunneridae</taxon>
        <taxon>Pentapetalae</taxon>
        <taxon>asterids</taxon>
        <taxon>lamiids</taxon>
        <taxon>Lamiales</taxon>
        <taxon>Bignoniaceae</taxon>
        <taxon>Crescentiina</taxon>
        <taxon>Tabebuia alliance</taxon>
        <taxon>Handroanthus</taxon>
    </lineage>
</organism>
<dbReference type="InterPro" id="IPR036236">
    <property type="entry name" value="Znf_C2H2_sf"/>
</dbReference>
<feature type="region of interest" description="Disordered" evidence="1">
    <location>
        <begin position="201"/>
        <end position="220"/>
    </location>
</feature>
<dbReference type="EMBL" id="NKXS01000045">
    <property type="protein sequence ID" value="PIN26799.1"/>
    <property type="molecule type" value="Genomic_DNA"/>
</dbReference>
<dbReference type="Proteomes" id="UP000231279">
    <property type="component" value="Unassembled WGS sequence"/>
</dbReference>
<dbReference type="PROSITE" id="PS00028">
    <property type="entry name" value="ZINC_FINGER_C2H2_1"/>
    <property type="match status" value="1"/>
</dbReference>
<sequence length="345" mass="37890">MAMPWSQLSADQKIAYLIENLSERQDQQTPIACSLCDQIFFDNRSLLNHFQSHFHRDGASNQRPLVGNFVSPENGTNFFSSSSQYTNSLSMPLNVHTTANENLIARARQTFTPNPPNLLQGNYPVGTLSQNSAQFREPTLAHGPQSYPLPSILRSTIRNGTFASPPNPSSNFYSRFISQLTGPQNVRSPIRPMTPGIFASHTTQRSNLPRNPGISTSQTTQPSNFVFLVNPDRSASQATQVANFHLLVNPATSSSQPIQQLSFNSPIAVGAFAARSIPGTSDLALNKTTRNLLQNATANEVEGPSTGYTKPYITQLEQPIAEMVEYHDDMDVDAKPDAVDLNLKL</sequence>
<proteinExistence type="predicted"/>
<dbReference type="OrthoDB" id="914153at2759"/>
<accession>A0A2G9IAN1</accession>
<dbReference type="SUPFAM" id="SSF57667">
    <property type="entry name" value="beta-beta-alpha zinc fingers"/>
    <property type="match status" value="1"/>
</dbReference>
<evidence type="ECO:0000313" key="4">
    <source>
        <dbReference type="Proteomes" id="UP000231279"/>
    </source>
</evidence>
<protein>
    <recommendedName>
        <fullName evidence="2">C2H2-type domain-containing protein</fullName>
    </recommendedName>
</protein>
<name>A0A2G9IAN1_9LAMI</name>
<evidence type="ECO:0000259" key="2">
    <source>
        <dbReference type="PROSITE" id="PS00028"/>
    </source>
</evidence>
<keyword evidence="4" id="KW-1185">Reference proteome</keyword>
<dbReference type="AlphaFoldDB" id="A0A2G9IAN1"/>
<feature type="domain" description="C2H2-type" evidence="2">
    <location>
        <begin position="33"/>
        <end position="55"/>
    </location>
</feature>
<dbReference type="InterPro" id="IPR013087">
    <property type="entry name" value="Znf_C2H2_type"/>
</dbReference>
<evidence type="ECO:0000256" key="1">
    <source>
        <dbReference type="SAM" id="MobiDB-lite"/>
    </source>
</evidence>
<comment type="caution">
    <text evidence="3">The sequence shown here is derived from an EMBL/GenBank/DDBJ whole genome shotgun (WGS) entry which is preliminary data.</text>
</comment>
<evidence type="ECO:0000313" key="3">
    <source>
        <dbReference type="EMBL" id="PIN26799.1"/>
    </source>
</evidence>